<evidence type="ECO:0000256" key="4">
    <source>
        <dbReference type="ARBA" id="ARBA00022729"/>
    </source>
</evidence>
<accession>A0AAX2S3X3</accession>
<evidence type="ECO:0000313" key="12">
    <source>
        <dbReference type="Proteomes" id="UP000297565"/>
    </source>
</evidence>
<dbReference type="InterPro" id="IPR010827">
    <property type="entry name" value="BamA/TamA_POTRA"/>
</dbReference>
<comment type="caution">
    <text evidence="11">The sequence shown here is derived from an EMBL/GenBank/DDBJ whole genome shotgun (WGS) entry which is preliminary data.</text>
</comment>
<comment type="subunit">
    <text evidence="8">Part of the Bam complex.</text>
</comment>
<dbReference type="EMBL" id="SNRV01000002">
    <property type="protein sequence ID" value="TEW30903.1"/>
    <property type="molecule type" value="Genomic_DNA"/>
</dbReference>
<organism evidence="11 12">
    <name type="scientific">Histophilus somni</name>
    <name type="common">Haemophilus somnus</name>
    <dbReference type="NCBI Taxonomy" id="731"/>
    <lineage>
        <taxon>Bacteria</taxon>
        <taxon>Pseudomonadati</taxon>
        <taxon>Pseudomonadota</taxon>
        <taxon>Gammaproteobacteria</taxon>
        <taxon>Pasteurellales</taxon>
        <taxon>Pasteurellaceae</taxon>
        <taxon>Histophilus</taxon>
    </lineage>
</organism>
<dbReference type="Gene3D" id="3.10.20.310">
    <property type="entry name" value="membrane protein fhac"/>
    <property type="match status" value="5"/>
</dbReference>
<dbReference type="Proteomes" id="UP000297565">
    <property type="component" value="Unassembled WGS sequence"/>
</dbReference>
<keyword evidence="6 8" id="KW-0472">Membrane</keyword>
<protein>
    <recommendedName>
        <fullName evidence="8 9">Outer membrane protein assembly factor BamA</fullName>
    </recommendedName>
</protein>
<dbReference type="InterPro" id="IPR000184">
    <property type="entry name" value="Bac_surfAg_D15"/>
</dbReference>
<dbReference type="PROSITE" id="PS51779">
    <property type="entry name" value="POTRA"/>
    <property type="match status" value="3"/>
</dbReference>
<dbReference type="Gene3D" id="2.40.160.50">
    <property type="entry name" value="membrane protein fhac: a member of the omp85/tpsb transporter family"/>
    <property type="match status" value="1"/>
</dbReference>
<gene>
    <name evidence="8 11" type="primary">bamA</name>
    <name evidence="11" type="ORF">E2R48_01720</name>
</gene>
<keyword evidence="5 8" id="KW-0677">Repeat</keyword>
<feature type="chain" id="PRO_5043068158" description="Outer membrane protein assembly factor BamA" evidence="8">
    <location>
        <begin position="19"/>
        <end position="804"/>
    </location>
</feature>
<evidence type="ECO:0000256" key="6">
    <source>
        <dbReference type="ARBA" id="ARBA00023136"/>
    </source>
</evidence>
<feature type="domain" description="POTRA" evidence="10">
    <location>
        <begin position="171"/>
        <end position="257"/>
    </location>
</feature>
<evidence type="ECO:0000259" key="10">
    <source>
        <dbReference type="PROSITE" id="PS51779"/>
    </source>
</evidence>
<evidence type="ECO:0000256" key="8">
    <source>
        <dbReference type="HAMAP-Rule" id="MF_01430"/>
    </source>
</evidence>
<dbReference type="FunFam" id="2.40.160.50:FF:000001">
    <property type="entry name" value="Outer membrane protein assembly factor BamA"/>
    <property type="match status" value="1"/>
</dbReference>
<dbReference type="InterPro" id="IPR034746">
    <property type="entry name" value="POTRA"/>
</dbReference>
<dbReference type="NCBIfam" id="TIGR03303">
    <property type="entry name" value="OM_YaeT"/>
    <property type="match status" value="1"/>
</dbReference>
<dbReference type="GO" id="GO:0043165">
    <property type="term" value="P:Gram-negative-bacterium-type cell outer membrane assembly"/>
    <property type="evidence" value="ECO:0007669"/>
    <property type="project" value="UniProtKB-UniRule"/>
</dbReference>
<dbReference type="InterPro" id="IPR039910">
    <property type="entry name" value="D15-like"/>
</dbReference>
<dbReference type="PIRSF" id="PIRSF006076">
    <property type="entry name" value="OM_assembly_OMP85"/>
    <property type="match status" value="1"/>
</dbReference>
<feature type="domain" description="POTRA" evidence="10">
    <location>
        <begin position="342"/>
        <end position="416"/>
    </location>
</feature>
<dbReference type="Pfam" id="PF07244">
    <property type="entry name" value="POTRA"/>
    <property type="match status" value="4"/>
</dbReference>
<sequence length="804" mass="89313" precursor="true">MKKLLIASLLFGSTGLVAAPFVVQDIRINGIQAGKESAVLSGLPVRIGQKATESDISNVVRLLFLRGYDNVQAVREGNTLVISVVPRLVIAEVKVEGNESIPSEAIRENLKANGFASGDILNREKLEAFRGSLVDHYQSVGRYNTTVEAIVNPLSNDRAEVKLKIKESDVAKLKEVRFEGNEAFSSSQLQERMELQPDAWWKLFGNKFDTNQFNQDLDLIRDFYLEHGYAKFQIVGTDVQLNDEKTEVRVRIQVNEGDKYSVNSVRIVGDVGGMSEELAPLLKNIYVGETFRRSEVSSVEQLIKAKLSEQGYATAKVDVSSVFNEENKTIDLTFVVDAGHRYSVRQIRFEGNTITADSTLRQEMRQQEGAWLSSQLVELGKIRLERTGFFESVETETQTNQQINDQVDVIYRVKERNTGSLNFGIGYGTESGISYQASIKQDNFLGMGSSISLAGSRNNYGTSLNLGYNEPYFTKDGVSLGGNAFFEKHDNSKSDTAAAYGRTTYGLSGNLSFPVNENNSYYLSLGHIYSQLKNVTKEYNRDLYRKSMGYPDSNRWNFKSHDFEFSFGWNYNSLNRGYLPTSGVRANVGGKVTIPGSDNRYYKVSAEVQGFYPLDRDHYWVLTGRLSGSYANGFGGKRLPFYQTYSAGGIGTVRGFEYGAIGPKAIYQTGCSNGASSTSTTSNNNMYKCHSKDIVGGNAMTLASIELIVPTPFVAEKNQRSVRTSIFADAGSVWNTKWKSDGKPFAGDKNIPDYGNPARIRVSAGIAFQWYSPIGPLVFSYAKPLKKYQGDQIEQFQFSIGGSF</sequence>
<comment type="subcellular location">
    <subcellularLocation>
        <location evidence="8">Cell outer membrane</location>
    </subcellularLocation>
    <subcellularLocation>
        <location evidence="1">Membrane</location>
    </subcellularLocation>
</comment>
<evidence type="ECO:0000313" key="11">
    <source>
        <dbReference type="EMBL" id="TEW30903.1"/>
    </source>
</evidence>
<keyword evidence="2 8" id="KW-1134">Transmembrane beta strand</keyword>
<evidence type="ECO:0000256" key="5">
    <source>
        <dbReference type="ARBA" id="ARBA00022737"/>
    </source>
</evidence>
<dbReference type="PANTHER" id="PTHR12815:SF23">
    <property type="entry name" value="OUTER MEMBRANE PROTEIN ASSEMBLY FACTOR BAMA"/>
    <property type="match status" value="1"/>
</dbReference>
<keyword evidence="4 8" id="KW-0732">Signal</keyword>
<evidence type="ECO:0000256" key="9">
    <source>
        <dbReference type="NCBIfam" id="TIGR03303"/>
    </source>
</evidence>
<dbReference type="Pfam" id="PF01103">
    <property type="entry name" value="Omp85"/>
    <property type="match status" value="1"/>
</dbReference>
<keyword evidence="3 8" id="KW-0812">Transmembrane</keyword>
<dbReference type="InterPro" id="IPR023707">
    <property type="entry name" value="OM_assembly_BamA"/>
</dbReference>
<comment type="similarity">
    <text evidence="8">Belongs to the BamA family.</text>
</comment>
<proteinExistence type="inferred from homology"/>
<evidence type="ECO:0000256" key="1">
    <source>
        <dbReference type="ARBA" id="ARBA00004370"/>
    </source>
</evidence>
<feature type="signal peptide" evidence="8">
    <location>
        <begin position="1"/>
        <end position="18"/>
    </location>
</feature>
<evidence type="ECO:0000256" key="7">
    <source>
        <dbReference type="ARBA" id="ARBA00023237"/>
    </source>
</evidence>
<dbReference type="PANTHER" id="PTHR12815">
    <property type="entry name" value="SORTING AND ASSEMBLY MACHINERY SAMM50 PROTEIN FAMILY MEMBER"/>
    <property type="match status" value="1"/>
</dbReference>
<dbReference type="HAMAP" id="MF_01430">
    <property type="entry name" value="OM_assembly_BamA"/>
    <property type="match status" value="1"/>
</dbReference>
<dbReference type="FunFam" id="3.10.20.310:FF:000001">
    <property type="entry name" value="Outer membrane protein assembly factor BamA"/>
    <property type="match status" value="1"/>
</dbReference>
<evidence type="ECO:0000256" key="3">
    <source>
        <dbReference type="ARBA" id="ARBA00022692"/>
    </source>
</evidence>
<name>A0AAX2S3X3_HISSO</name>
<reference evidence="11 12" key="1">
    <citation type="submission" date="2019-03" db="EMBL/GenBank/DDBJ databases">
        <title>Horizontal Gene Transfer Machinery in Histophilus somni.</title>
        <authorList>
            <person name="Mostafa Nazari M."/>
            <person name="Liljebjelke K."/>
        </authorList>
    </citation>
    <scope>NUCLEOTIDE SEQUENCE [LARGE SCALE GENOMIC DNA]</scope>
    <source>
        <strain evidence="11 12">UOC-EPH-KLM-04</strain>
    </source>
</reference>
<comment type="function">
    <text evidence="8">Part of the outer membrane protein assembly complex, which is involved in assembly and insertion of beta-barrel proteins into the outer membrane.</text>
</comment>
<keyword evidence="7 8" id="KW-0998">Cell outer membrane</keyword>
<dbReference type="AlphaFoldDB" id="A0AAX2S3X3"/>
<dbReference type="GO" id="GO:1990063">
    <property type="term" value="C:Bam protein complex"/>
    <property type="evidence" value="ECO:0007669"/>
    <property type="project" value="TreeGrafter"/>
</dbReference>
<dbReference type="GO" id="GO:0051205">
    <property type="term" value="P:protein insertion into membrane"/>
    <property type="evidence" value="ECO:0007669"/>
    <property type="project" value="UniProtKB-UniRule"/>
</dbReference>
<feature type="domain" description="POTRA" evidence="10">
    <location>
        <begin position="88"/>
        <end position="168"/>
    </location>
</feature>
<dbReference type="RefSeq" id="WP_132994426.1">
    <property type="nucleotide sequence ID" value="NZ_CP186878.1"/>
</dbReference>
<evidence type="ECO:0000256" key="2">
    <source>
        <dbReference type="ARBA" id="ARBA00022452"/>
    </source>
</evidence>